<evidence type="ECO:0000313" key="1">
    <source>
        <dbReference type="EMBL" id="MFC3142319.1"/>
    </source>
</evidence>
<accession>A0ABV7GL59</accession>
<name>A0ABV7GL59_9RHOB</name>
<protein>
    <submittedName>
        <fullName evidence="1">Uncharacterized protein</fullName>
    </submittedName>
</protein>
<dbReference type="Proteomes" id="UP001595632">
    <property type="component" value="Unassembled WGS sequence"/>
</dbReference>
<reference evidence="2" key="1">
    <citation type="journal article" date="2019" name="Int. J. Syst. Evol. Microbiol.">
        <title>The Global Catalogue of Microorganisms (GCM) 10K type strain sequencing project: providing services to taxonomists for standard genome sequencing and annotation.</title>
        <authorList>
            <consortium name="The Broad Institute Genomics Platform"/>
            <consortium name="The Broad Institute Genome Sequencing Center for Infectious Disease"/>
            <person name="Wu L."/>
            <person name="Ma J."/>
        </authorList>
    </citation>
    <scope>NUCLEOTIDE SEQUENCE [LARGE SCALE GENOMIC DNA]</scope>
    <source>
        <strain evidence="2">KCTC 52366</strain>
    </source>
</reference>
<proteinExistence type="predicted"/>
<organism evidence="1 2">
    <name type="scientific">Psychromarinibacter halotolerans</name>
    <dbReference type="NCBI Taxonomy" id="1775175"/>
    <lineage>
        <taxon>Bacteria</taxon>
        <taxon>Pseudomonadati</taxon>
        <taxon>Pseudomonadota</taxon>
        <taxon>Alphaproteobacteria</taxon>
        <taxon>Rhodobacterales</taxon>
        <taxon>Paracoccaceae</taxon>
        <taxon>Psychromarinibacter</taxon>
    </lineage>
</organism>
<evidence type="ECO:0000313" key="2">
    <source>
        <dbReference type="Proteomes" id="UP001595632"/>
    </source>
</evidence>
<gene>
    <name evidence="1" type="ORF">ACFOGP_06340</name>
</gene>
<sequence length="73" mass="8080">MPVVQTNIVYLPLIRRAGLVRLFARLVRAMPQDPPRVLSDDVPAYLRRDVGLPPPMTGREAVGPPVHGRIGIM</sequence>
<dbReference type="EMBL" id="JBHRTB010000010">
    <property type="protein sequence ID" value="MFC3142319.1"/>
    <property type="molecule type" value="Genomic_DNA"/>
</dbReference>
<dbReference type="RefSeq" id="WP_275634025.1">
    <property type="nucleotide sequence ID" value="NZ_JARGYD010000007.1"/>
</dbReference>
<comment type="caution">
    <text evidence="1">The sequence shown here is derived from an EMBL/GenBank/DDBJ whole genome shotgun (WGS) entry which is preliminary data.</text>
</comment>
<keyword evidence="2" id="KW-1185">Reference proteome</keyword>